<dbReference type="EMBL" id="JASDDK010000002">
    <property type="protein sequence ID" value="MDN3492567.1"/>
    <property type="molecule type" value="Genomic_DNA"/>
</dbReference>
<sequence length="52" mass="6214">MSKDRENPKTDHEKTLYQNATDEKGAQKTEHYNQYGKKDDDDRKVRKSKKDN</sequence>
<evidence type="ECO:0000313" key="2">
    <source>
        <dbReference type="EMBL" id="MDN3492567.1"/>
    </source>
</evidence>
<organism evidence="2 3">
    <name type="scientific">Winogradskyella bathintestinalis</name>
    <dbReference type="NCBI Taxonomy" id="3035208"/>
    <lineage>
        <taxon>Bacteria</taxon>
        <taxon>Pseudomonadati</taxon>
        <taxon>Bacteroidota</taxon>
        <taxon>Flavobacteriia</taxon>
        <taxon>Flavobacteriales</taxon>
        <taxon>Flavobacteriaceae</taxon>
        <taxon>Winogradskyella</taxon>
    </lineage>
</organism>
<protein>
    <submittedName>
        <fullName evidence="2">Uncharacterized protein</fullName>
    </submittedName>
</protein>
<comment type="caution">
    <text evidence="2">The sequence shown here is derived from an EMBL/GenBank/DDBJ whole genome shotgun (WGS) entry which is preliminary data.</text>
</comment>
<reference evidence="2 3" key="1">
    <citation type="journal article" date="2023" name="Int. J. Syst. Evol. Microbiol.">
        <title>Winogradskyella bathintestinalis sp. nov., isolated from the intestine of the deep-sea loosejaw dragonfish, Malacosteus niger.</title>
        <authorList>
            <person name="Uniacke-Lowe S."/>
            <person name="Johnson C.N."/>
            <person name="Stanton C."/>
            <person name="Hill C."/>
            <person name="Ross P."/>
        </authorList>
    </citation>
    <scope>NUCLEOTIDE SEQUENCE [LARGE SCALE GENOMIC DNA]</scope>
    <source>
        <strain evidence="2 3">APC 3343</strain>
    </source>
</reference>
<dbReference type="Proteomes" id="UP001231197">
    <property type="component" value="Unassembled WGS sequence"/>
</dbReference>
<keyword evidence="3" id="KW-1185">Reference proteome</keyword>
<dbReference type="RefSeq" id="WP_290206259.1">
    <property type="nucleotide sequence ID" value="NZ_JASDDK010000002.1"/>
</dbReference>
<feature type="region of interest" description="Disordered" evidence="1">
    <location>
        <begin position="1"/>
        <end position="52"/>
    </location>
</feature>
<proteinExistence type="predicted"/>
<name>A0ABT7ZU76_9FLAO</name>
<evidence type="ECO:0000256" key="1">
    <source>
        <dbReference type="SAM" id="MobiDB-lite"/>
    </source>
</evidence>
<accession>A0ABT7ZU76</accession>
<gene>
    <name evidence="2" type="ORF">QMA06_07535</name>
</gene>
<evidence type="ECO:0000313" key="3">
    <source>
        <dbReference type="Proteomes" id="UP001231197"/>
    </source>
</evidence>